<dbReference type="OrthoDB" id="5814713at2"/>
<reference evidence="3 4" key="1">
    <citation type="submission" date="2016-10" db="EMBL/GenBank/DDBJ databases">
        <authorList>
            <person name="de Groot N.N."/>
        </authorList>
    </citation>
    <scope>NUCLEOTIDE SEQUENCE [LARGE SCALE GENOMIC DNA]</scope>
    <source>
        <strain evidence="3 4">B7-7</strain>
    </source>
</reference>
<dbReference type="CDD" id="cd04869">
    <property type="entry name" value="ACT_GcvR_2"/>
    <property type="match status" value="1"/>
</dbReference>
<dbReference type="STRING" id="867345.SAMN05421693_12620"/>
<dbReference type="GO" id="GO:0005737">
    <property type="term" value="C:cytoplasm"/>
    <property type="evidence" value="ECO:0007669"/>
    <property type="project" value="UniProtKB-SubCell"/>
</dbReference>
<evidence type="ECO:0000256" key="1">
    <source>
        <dbReference type="PIRNR" id="PIRNR028103"/>
    </source>
</evidence>
<gene>
    <name evidence="3" type="ORF">SAMN05421693_12620</name>
</gene>
<keyword evidence="1" id="KW-0678">Repressor</keyword>
<comment type="subcellular location">
    <subcellularLocation>
        <location evidence="1">Cytoplasm</location>
    </subcellularLocation>
</comment>
<protein>
    <recommendedName>
        <fullName evidence="1">Glycine cleavage system transcriptional repressor</fullName>
    </recommendedName>
</protein>
<keyword evidence="1" id="KW-0804">Transcription</keyword>
<dbReference type="InterPro" id="IPR002912">
    <property type="entry name" value="ACT_dom"/>
</dbReference>
<dbReference type="SUPFAM" id="SSF55021">
    <property type="entry name" value="ACT-like"/>
    <property type="match status" value="2"/>
</dbReference>
<keyword evidence="4" id="KW-1185">Reference proteome</keyword>
<dbReference type="AlphaFoldDB" id="A0A1H9FGR0"/>
<dbReference type="InterPro" id="IPR016867">
    <property type="entry name" value="GcvR"/>
</dbReference>
<name>A0A1H9FGR0_9GAMM</name>
<sequence>MSQPVKHPRTTHLVVSAMGEDRPGLAEHLSRVILESGCNIQDSHMSALGGTFAALILVSGNWNTLSKLDGALTILGRQAELEILSRRTGPRQNTGPSLPYAVDVIALDQPGIVHQLVGFFTARAVGIRELNSHAYVASHSGTPMLNAHLSVEIPTTEHIASLREDFLDFCDELNLDGVIEPVKG</sequence>
<dbReference type="GO" id="GO:0006355">
    <property type="term" value="P:regulation of DNA-templated transcription"/>
    <property type="evidence" value="ECO:0007669"/>
    <property type="project" value="UniProtKB-UniRule"/>
</dbReference>
<evidence type="ECO:0000259" key="2">
    <source>
        <dbReference type="PROSITE" id="PS51671"/>
    </source>
</evidence>
<dbReference type="PIRSF" id="PIRSF028103">
    <property type="entry name" value="GcvR"/>
    <property type="match status" value="1"/>
</dbReference>
<dbReference type="PROSITE" id="PS51671">
    <property type="entry name" value="ACT"/>
    <property type="match status" value="1"/>
</dbReference>
<dbReference type="Pfam" id="PF13740">
    <property type="entry name" value="ACT_6"/>
    <property type="match status" value="1"/>
</dbReference>
<feature type="domain" description="ACT" evidence="2">
    <location>
        <begin position="101"/>
        <end position="180"/>
    </location>
</feature>
<dbReference type="InterPro" id="IPR045865">
    <property type="entry name" value="ACT-like_dom_sf"/>
</dbReference>
<keyword evidence="1" id="KW-0963">Cytoplasm</keyword>
<dbReference type="InterPro" id="IPR050990">
    <property type="entry name" value="UPF0237/GcvR_regulator"/>
</dbReference>
<proteinExistence type="predicted"/>
<accession>A0A1H9FGR0</accession>
<evidence type="ECO:0000313" key="4">
    <source>
        <dbReference type="Proteomes" id="UP000199496"/>
    </source>
</evidence>
<organism evidence="3 4">
    <name type="scientific">Ectothiorhodospira magna</name>
    <dbReference type="NCBI Taxonomy" id="867345"/>
    <lineage>
        <taxon>Bacteria</taxon>
        <taxon>Pseudomonadati</taxon>
        <taxon>Pseudomonadota</taxon>
        <taxon>Gammaproteobacteria</taxon>
        <taxon>Chromatiales</taxon>
        <taxon>Ectothiorhodospiraceae</taxon>
        <taxon>Ectothiorhodospira</taxon>
    </lineage>
</organism>
<dbReference type="PANTHER" id="PTHR34875">
    <property type="entry name" value="UPF0237 PROTEIN MJ1558"/>
    <property type="match status" value="1"/>
</dbReference>
<dbReference type="PANTHER" id="PTHR34875:SF5">
    <property type="entry name" value="GLYCINE CLEAVAGE SYSTEM TRANSCRIPTIONAL REPRESSOR"/>
    <property type="match status" value="1"/>
</dbReference>
<evidence type="ECO:0000313" key="3">
    <source>
        <dbReference type="EMBL" id="SEQ36498.1"/>
    </source>
</evidence>
<dbReference type="Proteomes" id="UP000199496">
    <property type="component" value="Unassembled WGS sequence"/>
</dbReference>
<dbReference type="Gene3D" id="3.30.70.260">
    <property type="match status" value="2"/>
</dbReference>
<dbReference type="EMBL" id="FOFO01000026">
    <property type="protein sequence ID" value="SEQ36498.1"/>
    <property type="molecule type" value="Genomic_DNA"/>
</dbReference>
<dbReference type="RefSeq" id="WP_090208704.1">
    <property type="nucleotide sequence ID" value="NZ_FOFO01000026.1"/>
</dbReference>